<feature type="disulfide bond" evidence="7">
    <location>
        <begin position="38"/>
        <end position="53"/>
    </location>
</feature>
<evidence type="ECO:0000256" key="8">
    <source>
        <dbReference type="SAM" id="MobiDB-lite"/>
    </source>
</evidence>
<evidence type="ECO:0000313" key="11">
    <source>
        <dbReference type="EMBL" id="SSX18831.1"/>
    </source>
</evidence>
<comment type="subcellular location">
    <subcellularLocation>
        <location evidence="1">Secreted</location>
    </subcellularLocation>
</comment>
<keyword evidence="9" id="KW-0732">Signal</keyword>
<feature type="disulfide bond" evidence="7">
    <location>
        <begin position="48"/>
        <end position="66"/>
    </location>
</feature>
<protein>
    <submittedName>
        <fullName evidence="11">CSON010972 protein</fullName>
    </submittedName>
</protein>
<dbReference type="InterPro" id="IPR036201">
    <property type="entry name" value="Pacifastin_dom_sf"/>
</dbReference>
<feature type="chain" id="PRO_5025565747" evidence="9">
    <location>
        <begin position="18"/>
        <end position="128"/>
    </location>
</feature>
<keyword evidence="3 7" id="KW-0646">Protease inhibitor</keyword>
<feature type="domain" description="Pacifastin" evidence="10">
    <location>
        <begin position="35"/>
        <end position="69"/>
    </location>
</feature>
<evidence type="ECO:0000256" key="6">
    <source>
        <dbReference type="ARBA" id="ARBA00029459"/>
    </source>
</evidence>
<evidence type="ECO:0000256" key="4">
    <source>
        <dbReference type="ARBA" id="ARBA00022900"/>
    </source>
</evidence>
<feature type="compositionally biased region" description="Basic residues" evidence="8">
    <location>
        <begin position="76"/>
        <end position="88"/>
    </location>
</feature>
<proteinExistence type="inferred from homology"/>
<evidence type="ECO:0000256" key="5">
    <source>
        <dbReference type="ARBA" id="ARBA00023157"/>
    </source>
</evidence>
<sequence>MRYFILLLLFYVIAVEAFGESQKPCKKTSNVNDKSMKCTPHVSFKKDCNICVCGADGTPACTRKNCGPTNENPRTFKLRKKNKNKGSMKKGGNEKKENKVSYFVQDCNSCVKFGKDVYCHQMQFRESQ</sequence>
<feature type="disulfide bond" evidence="7">
    <location>
        <begin position="51"/>
        <end position="61"/>
    </location>
</feature>
<evidence type="ECO:0000259" key="10">
    <source>
        <dbReference type="PROSITE" id="PS51446"/>
    </source>
</evidence>
<dbReference type="SUPFAM" id="SSF57283">
    <property type="entry name" value="PMP inhibitors"/>
    <property type="match status" value="1"/>
</dbReference>
<dbReference type="Pfam" id="PF05375">
    <property type="entry name" value="Pacifastin_I"/>
    <property type="match status" value="1"/>
</dbReference>
<feature type="site" description="Reactive bond" evidence="7">
    <location>
        <begin position="63"/>
        <end position="64"/>
    </location>
</feature>
<keyword evidence="2" id="KW-0964">Secreted</keyword>
<evidence type="ECO:0000256" key="2">
    <source>
        <dbReference type="ARBA" id="ARBA00022525"/>
    </source>
</evidence>
<dbReference type="GO" id="GO:0005576">
    <property type="term" value="C:extracellular region"/>
    <property type="evidence" value="ECO:0007669"/>
    <property type="project" value="UniProtKB-SubCell"/>
</dbReference>
<keyword evidence="5 7" id="KW-1015">Disulfide bond</keyword>
<feature type="signal peptide" evidence="9">
    <location>
        <begin position="1"/>
        <end position="17"/>
    </location>
</feature>
<dbReference type="InterPro" id="IPR008037">
    <property type="entry name" value="Pacifastin_dom"/>
</dbReference>
<keyword evidence="4 7" id="KW-0722">Serine protease inhibitor</keyword>
<name>A0A336LPS3_CULSO</name>
<gene>
    <name evidence="11" type="primary">CSON010972</name>
</gene>
<dbReference type="EMBL" id="UFQT01000045">
    <property type="protein sequence ID" value="SSX18831.1"/>
    <property type="molecule type" value="Genomic_DNA"/>
</dbReference>
<evidence type="ECO:0000256" key="7">
    <source>
        <dbReference type="PROSITE-ProRule" id="PRU00776"/>
    </source>
</evidence>
<reference evidence="11" key="1">
    <citation type="submission" date="2018-07" db="EMBL/GenBank/DDBJ databases">
        <authorList>
            <person name="Quirk P.G."/>
            <person name="Krulwich T.A."/>
        </authorList>
    </citation>
    <scope>NUCLEOTIDE SEQUENCE</scope>
</reference>
<comment type="similarity">
    <text evidence="6 7">Belongs to the protease inhibitor I19 family.</text>
</comment>
<feature type="region of interest" description="Disordered" evidence="8">
    <location>
        <begin position="72"/>
        <end position="95"/>
    </location>
</feature>
<evidence type="ECO:0000256" key="3">
    <source>
        <dbReference type="ARBA" id="ARBA00022690"/>
    </source>
</evidence>
<dbReference type="VEuPathDB" id="VectorBase:CSON010972"/>
<organism evidence="11">
    <name type="scientific">Culicoides sonorensis</name>
    <name type="common">Biting midge</name>
    <dbReference type="NCBI Taxonomy" id="179676"/>
    <lineage>
        <taxon>Eukaryota</taxon>
        <taxon>Metazoa</taxon>
        <taxon>Ecdysozoa</taxon>
        <taxon>Arthropoda</taxon>
        <taxon>Hexapoda</taxon>
        <taxon>Insecta</taxon>
        <taxon>Pterygota</taxon>
        <taxon>Neoptera</taxon>
        <taxon>Endopterygota</taxon>
        <taxon>Diptera</taxon>
        <taxon>Nematocera</taxon>
        <taxon>Chironomoidea</taxon>
        <taxon>Ceratopogonidae</taxon>
        <taxon>Ceratopogoninae</taxon>
        <taxon>Culicoides</taxon>
        <taxon>Monoculicoides</taxon>
    </lineage>
</organism>
<evidence type="ECO:0000256" key="1">
    <source>
        <dbReference type="ARBA" id="ARBA00004613"/>
    </source>
</evidence>
<dbReference type="PROSITE" id="PS51446">
    <property type="entry name" value="PACIFASTIN"/>
    <property type="match status" value="1"/>
</dbReference>
<accession>A0A336LPS3</accession>
<dbReference type="AlphaFoldDB" id="A0A336LPS3"/>
<dbReference type="GO" id="GO:0004867">
    <property type="term" value="F:serine-type endopeptidase inhibitor activity"/>
    <property type="evidence" value="ECO:0007669"/>
    <property type="project" value="UniProtKB-UniRule"/>
</dbReference>
<evidence type="ECO:0000256" key="9">
    <source>
        <dbReference type="SAM" id="SignalP"/>
    </source>
</evidence>